<protein>
    <submittedName>
        <fullName evidence="3">Uncharacterized protein</fullName>
    </submittedName>
</protein>
<organism evidence="3 4">
    <name type="scientific">Thalassotalea euphylliae</name>
    <dbReference type="NCBI Taxonomy" id="1655234"/>
    <lineage>
        <taxon>Bacteria</taxon>
        <taxon>Pseudomonadati</taxon>
        <taxon>Pseudomonadota</taxon>
        <taxon>Gammaproteobacteria</taxon>
        <taxon>Alteromonadales</taxon>
        <taxon>Colwelliaceae</taxon>
        <taxon>Thalassotalea</taxon>
    </lineage>
</organism>
<evidence type="ECO:0000313" key="3">
    <source>
        <dbReference type="EMBL" id="REL27779.1"/>
    </source>
</evidence>
<keyword evidence="2" id="KW-1133">Transmembrane helix</keyword>
<feature type="transmembrane region" description="Helical" evidence="2">
    <location>
        <begin position="107"/>
        <end position="128"/>
    </location>
</feature>
<feature type="compositionally biased region" description="Basic and acidic residues" evidence="1">
    <location>
        <begin position="1"/>
        <end position="10"/>
    </location>
</feature>
<feature type="transmembrane region" description="Helical" evidence="2">
    <location>
        <begin position="140"/>
        <end position="157"/>
    </location>
</feature>
<comment type="caution">
    <text evidence="3">The sequence shown here is derived from an EMBL/GenBank/DDBJ whole genome shotgun (WGS) entry which is preliminary data.</text>
</comment>
<keyword evidence="2" id="KW-0472">Membrane</keyword>
<evidence type="ECO:0000256" key="1">
    <source>
        <dbReference type="SAM" id="MobiDB-lite"/>
    </source>
</evidence>
<evidence type="ECO:0000256" key="2">
    <source>
        <dbReference type="SAM" id="Phobius"/>
    </source>
</evidence>
<sequence length="206" mass="23203">MATTDRKGNSEKQSSNPLNTEQLTTDLRAPKKPAEKAFGKYFRKVEVDYNNILGYRVNTTSVDGRYVAMMMVGSLKDSDHWANGAMAMTLVFAIFVPQLTWGLSHGVWTIFTPAYDVFVQVLLTLYALREFKKSKKNKHKPLFATVKLAMCIFPPLVKTLSWLFPLIKWSSMSVQSAIALALAWQQTVLSPKCTPTPPNGIFNTQY</sequence>
<reference evidence="3 4" key="1">
    <citation type="submission" date="2018-08" db="EMBL/GenBank/DDBJ databases">
        <title>Thalassotalea euphylliae genome.</title>
        <authorList>
            <person name="Summers S."/>
            <person name="Rice S.A."/>
            <person name="Freckelton M.L."/>
            <person name="Nedved B.T."/>
            <person name="Hadfield M.G."/>
        </authorList>
    </citation>
    <scope>NUCLEOTIDE SEQUENCE [LARGE SCALE GENOMIC DNA]</scope>
    <source>
        <strain evidence="3 4">H1</strain>
    </source>
</reference>
<accession>A0A3E0TTI5</accession>
<keyword evidence="2" id="KW-0812">Transmembrane</keyword>
<proteinExistence type="predicted"/>
<name>A0A3E0TTI5_9GAMM</name>
<gene>
    <name evidence="3" type="ORF">DXX93_15240</name>
</gene>
<dbReference type="AlphaFoldDB" id="A0A3E0TTI5"/>
<evidence type="ECO:0000313" key="4">
    <source>
        <dbReference type="Proteomes" id="UP000256478"/>
    </source>
</evidence>
<feature type="compositionally biased region" description="Polar residues" evidence="1">
    <location>
        <begin position="11"/>
        <end position="25"/>
    </location>
</feature>
<feature type="region of interest" description="Disordered" evidence="1">
    <location>
        <begin position="1"/>
        <end position="26"/>
    </location>
</feature>
<dbReference type="RefSeq" id="WP_116008846.1">
    <property type="nucleotide sequence ID" value="NZ_QUOU01000001.1"/>
</dbReference>
<dbReference type="Proteomes" id="UP000256478">
    <property type="component" value="Unassembled WGS sequence"/>
</dbReference>
<feature type="transmembrane region" description="Helical" evidence="2">
    <location>
        <begin position="81"/>
        <end position="101"/>
    </location>
</feature>
<dbReference type="EMBL" id="QUOU01000001">
    <property type="protein sequence ID" value="REL27779.1"/>
    <property type="molecule type" value="Genomic_DNA"/>
</dbReference>